<evidence type="ECO:0000313" key="9">
    <source>
        <dbReference type="EMBL" id="KAJ8915108.1"/>
    </source>
</evidence>
<dbReference type="InterPro" id="IPR049039">
    <property type="entry name" value="RMD1-3_a_helical_rpt"/>
</dbReference>
<dbReference type="SUPFAM" id="SSF48452">
    <property type="entry name" value="TPR-like"/>
    <property type="match status" value="1"/>
</dbReference>
<keyword evidence="10" id="KW-1185">Reference proteome</keyword>
<evidence type="ECO:0000256" key="4">
    <source>
        <dbReference type="ARBA" id="ARBA00022737"/>
    </source>
</evidence>
<evidence type="ECO:0000256" key="7">
    <source>
        <dbReference type="ARBA" id="ARBA00039966"/>
    </source>
</evidence>
<dbReference type="EMBL" id="JANEYG010000057">
    <property type="protein sequence ID" value="KAJ8915108.1"/>
    <property type="molecule type" value="Genomic_DNA"/>
</dbReference>
<reference evidence="9 10" key="1">
    <citation type="journal article" date="2023" name="Insect Mol. Biol.">
        <title>Genome sequencing provides insights into the evolution of gene families encoding plant cell wall-degrading enzymes in longhorned beetles.</title>
        <authorList>
            <person name="Shin N.R."/>
            <person name="Okamura Y."/>
            <person name="Kirsch R."/>
            <person name="Pauchet Y."/>
        </authorList>
    </citation>
    <scope>NUCLEOTIDE SEQUENCE [LARGE SCALE GENOMIC DNA]</scope>
    <source>
        <strain evidence="9">EAD_L_NR</strain>
    </source>
</reference>
<keyword evidence="6" id="KW-0206">Cytoskeleton</keyword>
<evidence type="ECO:0000256" key="2">
    <source>
        <dbReference type="ARBA" id="ARBA00011375"/>
    </source>
</evidence>
<dbReference type="PANTHER" id="PTHR16056:SF16">
    <property type="entry name" value="REGULATOR OF MICROTUBULE DYNAMICS PROTEIN 1"/>
    <property type="match status" value="1"/>
</dbReference>
<organism evidence="9 10">
    <name type="scientific">Exocentrus adspersus</name>
    <dbReference type="NCBI Taxonomy" id="1586481"/>
    <lineage>
        <taxon>Eukaryota</taxon>
        <taxon>Metazoa</taxon>
        <taxon>Ecdysozoa</taxon>
        <taxon>Arthropoda</taxon>
        <taxon>Hexapoda</taxon>
        <taxon>Insecta</taxon>
        <taxon>Pterygota</taxon>
        <taxon>Neoptera</taxon>
        <taxon>Endopterygota</taxon>
        <taxon>Coleoptera</taxon>
        <taxon>Polyphaga</taxon>
        <taxon>Cucujiformia</taxon>
        <taxon>Chrysomeloidea</taxon>
        <taxon>Cerambycidae</taxon>
        <taxon>Lamiinae</taxon>
        <taxon>Acanthocinini</taxon>
        <taxon>Exocentrus</taxon>
    </lineage>
</organism>
<evidence type="ECO:0000256" key="1">
    <source>
        <dbReference type="ARBA" id="ARBA00004245"/>
    </source>
</evidence>
<evidence type="ECO:0000256" key="3">
    <source>
        <dbReference type="ARBA" id="ARBA00022490"/>
    </source>
</evidence>
<comment type="subcellular location">
    <subcellularLocation>
        <location evidence="1">Cytoplasm</location>
        <location evidence="1">Cytoskeleton</location>
    </subcellularLocation>
</comment>
<dbReference type="Proteomes" id="UP001159042">
    <property type="component" value="Unassembled WGS sequence"/>
</dbReference>
<dbReference type="Pfam" id="PF21033">
    <property type="entry name" value="RMD1-3"/>
    <property type="match status" value="1"/>
</dbReference>
<keyword evidence="5" id="KW-0802">TPR repeat</keyword>
<comment type="subunit">
    <text evidence="2">Interacts with microtubules.</text>
</comment>
<evidence type="ECO:0000256" key="5">
    <source>
        <dbReference type="ARBA" id="ARBA00022803"/>
    </source>
</evidence>
<dbReference type="GO" id="GO:0005876">
    <property type="term" value="C:spindle microtubule"/>
    <property type="evidence" value="ECO:0007669"/>
    <property type="project" value="TreeGrafter"/>
</dbReference>
<proteinExistence type="predicted"/>
<dbReference type="Gene3D" id="1.25.40.10">
    <property type="entry name" value="Tetratricopeptide repeat domain"/>
    <property type="match status" value="1"/>
</dbReference>
<accession>A0AAV8VLF8</accession>
<name>A0AAV8VLF8_9CUCU</name>
<keyword evidence="4" id="KW-0677">Repeat</keyword>
<sequence>MARLWCAAAQNKKHYLYIFTFIKSISQYLPFANPQPGGGGGGAVEEKALRYWSRTTLPDTISIADKLFEEEKYLEVYELLNRIRFNEEVEVLWRIARTLYNLSFEKEVTTEERWQMVEEAYQILRMALETGKNASQESADVHKWMAIVLDAKHGLVNLQTRIKHAATVKHHLTRATELNPHDFTAQYMLGKFCYEMSRLSWFQRMLARYFVAWEPPQCTYQEAFKYLSKAEELQPRTFLPNIYLLGRTCIEIGQFYKARYYLNVAVNLPPKDECEKCCVQNARYLIKKLDRYDLGRSVLFYDFPFGFSD</sequence>
<evidence type="ECO:0000313" key="10">
    <source>
        <dbReference type="Proteomes" id="UP001159042"/>
    </source>
</evidence>
<protein>
    <recommendedName>
        <fullName evidence="7">Regulator of microtubule dynamics protein 1</fullName>
    </recommendedName>
    <alternativeName>
        <fullName evidence="8">Protein FAM82B</fullName>
    </alternativeName>
</protein>
<evidence type="ECO:0000256" key="8">
    <source>
        <dbReference type="ARBA" id="ARBA00041958"/>
    </source>
</evidence>
<comment type="caution">
    <text evidence="9">The sequence shown here is derived from an EMBL/GenBank/DDBJ whole genome shotgun (WGS) entry which is preliminary data.</text>
</comment>
<dbReference type="InterPro" id="IPR011990">
    <property type="entry name" value="TPR-like_helical_dom_sf"/>
</dbReference>
<keyword evidence="3" id="KW-0963">Cytoplasm</keyword>
<dbReference type="GO" id="GO:0097431">
    <property type="term" value="C:mitotic spindle pole"/>
    <property type="evidence" value="ECO:0007669"/>
    <property type="project" value="TreeGrafter"/>
</dbReference>
<gene>
    <name evidence="9" type="ORF">NQ315_000360</name>
</gene>
<dbReference type="GO" id="GO:0005739">
    <property type="term" value="C:mitochondrion"/>
    <property type="evidence" value="ECO:0007669"/>
    <property type="project" value="TreeGrafter"/>
</dbReference>
<dbReference type="AlphaFoldDB" id="A0AAV8VLF8"/>
<evidence type="ECO:0000256" key="6">
    <source>
        <dbReference type="ARBA" id="ARBA00023212"/>
    </source>
</evidence>
<dbReference type="PANTHER" id="PTHR16056">
    <property type="entry name" value="REGULATOR OF MICROTUBULE DYNAMICS PROTEIN"/>
    <property type="match status" value="1"/>
</dbReference>
<dbReference type="GO" id="GO:0008017">
    <property type="term" value="F:microtubule binding"/>
    <property type="evidence" value="ECO:0007669"/>
    <property type="project" value="TreeGrafter"/>
</dbReference>